<dbReference type="EMBL" id="UINC01054598">
    <property type="protein sequence ID" value="SVB72501.1"/>
    <property type="molecule type" value="Genomic_DNA"/>
</dbReference>
<name>A0A382GE97_9ZZZZ</name>
<proteinExistence type="predicted"/>
<reference evidence="1" key="1">
    <citation type="submission" date="2018-05" db="EMBL/GenBank/DDBJ databases">
        <authorList>
            <person name="Lanie J.A."/>
            <person name="Ng W.-L."/>
            <person name="Kazmierczak K.M."/>
            <person name="Andrzejewski T.M."/>
            <person name="Davidsen T.M."/>
            <person name="Wayne K.J."/>
            <person name="Tettelin H."/>
            <person name="Glass J.I."/>
            <person name="Rusch D."/>
            <person name="Podicherti R."/>
            <person name="Tsui H.-C.T."/>
            <person name="Winkler M.E."/>
        </authorList>
    </citation>
    <scope>NUCLEOTIDE SEQUENCE</scope>
</reference>
<gene>
    <name evidence="1" type="ORF">METZ01_LOCUS225355</name>
</gene>
<evidence type="ECO:0000313" key="1">
    <source>
        <dbReference type="EMBL" id="SVB72501.1"/>
    </source>
</evidence>
<feature type="non-terminal residue" evidence="1">
    <location>
        <position position="161"/>
    </location>
</feature>
<sequence length="161" mass="18152">MEDLRLELNKEESLKLIKQEGLNSIRNEQIVIDKIKSRLTSAQQTLTDEMKALLDQSERDVEVGGIPVDSEYIIFVIDNSGSMQTIWPKVLSEIENILDIHPEVKGFNVLNDQGKYLMSGYQGAWMKDSPSMRQSVMKLLKNPANLGISYSNPVEGIKKAV</sequence>
<dbReference type="AlphaFoldDB" id="A0A382GE97"/>
<protein>
    <recommendedName>
        <fullName evidence="2">VWA domain-containing protein</fullName>
    </recommendedName>
</protein>
<evidence type="ECO:0008006" key="2">
    <source>
        <dbReference type="Google" id="ProtNLM"/>
    </source>
</evidence>
<accession>A0A382GE97</accession>
<organism evidence="1">
    <name type="scientific">marine metagenome</name>
    <dbReference type="NCBI Taxonomy" id="408172"/>
    <lineage>
        <taxon>unclassified sequences</taxon>
        <taxon>metagenomes</taxon>
        <taxon>ecological metagenomes</taxon>
    </lineage>
</organism>